<keyword evidence="2" id="KW-1185">Reference proteome</keyword>
<protein>
    <recommendedName>
        <fullName evidence="3">HD domain-containing protein</fullName>
    </recommendedName>
</protein>
<dbReference type="SUPFAM" id="SSF109604">
    <property type="entry name" value="HD-domain/PDEase-like"/>
    <property type="match status" value="1"/>
</dbReference>
<dbReference type="Proteomes" id="UP001221757">
    <property type="component" value="Unassembled WGS sequence"/>
</dbReference>
<sequence>MNKALHKAEATADHKEDIFVDKTVPHFGFIHSIRCYFYALAILFNAFPSGTPGVPQITFQELNLRLYHTAILHDLGWTNTTEGLDHPAHAMSFELHGGIMAYDHLHATAPALDAYQVGDIVQSIFLHTSQWAGGNSSATGMLMHLSAFFDGAGYDTFGQGFFDPVINRTTVQEIEKAYPRADFGPQAIHTLDEQLEEKPNSLLSHFPGGIATVTNAILLEEIVPLNE</sequence>
<accession>A0AAD7GJK9</accession>
<reference evidence="1" key="1">
    <citation type="submission" date="2023-03" db="EMBL/GenBank/DDBJ databases">
        <title>Massive genome expansion in bonnet fungi (Mycena s.s.) driven by repeated elements and novel gene families across ecological guilds.</title>
        <authorList>
            <consortium name="Lawrence Berkeley National Laboratory"/>
            <person name="Harder C.B."/>
            <person name="Miyauchi S."/>
            <person name="Viragh M."/>
            <person name="Kuo A."/>
            <person name="Thoen E."/>
            <person name="Andreopoulos B."/>
            <person name="Lu D."/>
            <person name="Skrede I."/>
            <person name="Drula E."/>
            <person name="Henrissat B."/>
            <person name="Morin E."/>
            <person name="Kohler A."/>
            <person name="Barry K."/>
            <person name="LaButti K."/>
            <person name="Morin E."/>
            <person name="Salamov A."/>
            <person name="Lipzen A."/>
            <person name="Mereny Z."/>
            <person name="Hegedus B."/>
            <person name="Baldrian P."/>
            <person name="Stursova M."/>
            <person name="Weitz H."/>
            <person name="Taylor A."/>
            <person name="Grigoriev I.V."/>
            <person name="Nagy L.G."/>
            <person name="Martin F."/>
            <person name="Kauserud H."/>
        </authorList>
    </citation>
    <scope>NUCLEOTIDE SEQUENCE</scope>
    <source>
        <strain evidence="1">CBHHK067</strain>
    </source>
</reference>
<gene>
    <name evidence="1" type="ORF">B0H17DRAFT_1197129</name>
</gene>
<dbReference type="PANTHER" id="PTHR35569:SF1">
    <property type="entry name" value="CYANAMIDE HYDRATASE DDI2-RELATED"/>
    <property type="match status" value="1"/>
</dbReference>
<organism evidence="1 2">
    <name type="scientific">Mycena rosella</name>
    <name type="common">Pink bonnet</name>
    <name type="synonym">Agaricus rosellus</name>
    <dbReference type="NCBI Taxonomy" id="1033263"/>
    <lineage>
        <taxon>Eukaryota</taxon>
        <taxon>Fungi</taxon>
        <taxon>Dikarya</taxon>
        <taxon>Basidiomycota</taxon>
        <taxon>Agaricomycotina</taxon>
        <taxon>Agaricomycetes</taxon>
        <taxon>Agaricomycetidae</taxon>
        <taxon>Agaricales</taxon>
        <taxon>Marasmiineae</taxon>
        <taxon>Mycenaceae</taxon>
        <taxon>Mycena</taxon>
    </lineage>
</organism>
<evidence type="ECO:0000313" key="2">
    <source>
        <dbReference type="Proteomes" id="UP001221757"/>
    </source>
</evidence>
<dbReference type="PANTHER" id="PTHR35569">
    <property type="entry name" value="CYANAMIDE HYDRATASE DDI2-RELATED"/>
    <property type="match status" value="1"/>
</dbReference>
<name>A0AAD7GJK9_MYCRO</name>
<proteinExistence type="predicted"/>
<comment type="caution">
    <text evidence="1">The sequence shown here is derived from an EMBL/GenBank/DDBJ whole genome shotgun (WGS) entry which is preliminary data.</text>
</comment>
<dbReference type="AlphaFoldDB" id="A0AAD7GJK9"/>
<dbReference type="EMBL" id="JARKIE010000028">
    <property type="protein sequence ID" value="KAJ7697791.1"/>
    <property type="molecule type" value="Genomic_DNA"/>
</dbReference>
<evidence type="ECO:0008006" key="3">
    <source>
        <dbReference type="Google" id="ProtNLM"/>
    </source>
</evidence>
<evidence type="ECO:0000313" key="1">
    <source>
        <dbReference type="EMBL" id="KAJ7697791.1"/>
    </source>
</evidence>